<dbReference type="OrthoDB" id="4161186at2759"/>
<organism evidence="3">
    <name type="scientific">Gaeumannomyces tritici (strain R3-111a-1)</name>
    <name type="common">Wheat and barley take-all root rot fungus</name>
    <name type="synonym">Gaeumannomyces graminis var. tritici</name>
    <dbReference type="NCBI Taxonomy" id="644352"/>
    <lineage>
        <taxon>Eukaryota</taxon>
        <taxon>Fungi</taxon>
        <taxon>Dikarya</taxon>
        <taxon>Ascomycota</taxon>
        <taxon>Pezizomycotina</taxon>
        <taxon>Sordariomycetes</taxon>
        <taxon>Sordariomycetidae</taxon>
        <taxon>Magnaporthales</taxon>
        <taxon>Magnaporthaceae</taxon>
        <taxon>Gaeumannomyces</taxon>
    </lineage>
</organism>
<dbReference type="eggNOG" id="ENOG502SSXD">
    <property type="taxonomic scope" value="Eukaryota"/>
</dbReference>
<reference evidence="5" key="1">
    <citation type="submission" date="2010-07" db="EMBL/GenBank/DDBJ databases">
        <title>The genome sequence of Gaeumannomyces graminis var. tritici strain R3-111a-1.</title>
        <authorList>
            <consortium name="The Broad Institute Genome Sequencing Platform"/>
            <person name="Ma L.-J."/>
            <person name="Dead R."/>
            <person name="Young S."/>
            <person name="Zeng Q."/>
            <person name="Koehrsen M."/>
            <person name="Alvarado L."/>
            <person name="Berlin A."/>
            <person name="Chapman S.B."/>
            <person name="Chen Z."/>
            <person name="Freedman E."/>
            <person name="Gellesch M."/>
            <person name="Goldberg J."/>
            <person name="Griggs A."/>
            <person name="Gujja S."/>
            <person name="Heilman E.R."/>
            <person name="Heiman D."/>
            <person name="Hepburn T."/>
            <person name="Howarth C."/>
            <person name="Jen D."/>
            <person name="Larson L."/>
            <person name="Mehta T."/>
            <person name="Neiman D."/>
            <person name="Pearson M."/>
            <person name="Roberts A."/>
            <person name="Saif S."/>
            <person name="Shea T."/>
            <person name="Shenoy N."/>
            <person name="Sisk P."/>
            <person name="Stolte C."/>
            <person name="Sykes S."/>
            <person name="Walk T."/>
            <person name="White J."/>
            <person name="Yandava C."/>
            <person name="Haas B."/>
            <person name="Nusbaum C."/>
            <person name="Birren B."/>
        </authorList>
    </citation>
    <scope>NUCLEOTIDE SEQUENCE [LARGE SCALE GENOMIC DNA]</scope>
    <source>
        <strain evidence="5">R3-111a-1</strain>
    </source>
</reference>
<name>J3NTP9_GAET3</name>
<reference evidence="4" key="5">
    <citation type="submission" date="2018-04" db="UniProtKB">
        <authorList>
            <consortium name="EnsemblFungi"/>
        </authorList>
    </citation>
    <scope>IDENTIFICATION</scope>
    <source>
        <strain evidence="4">R3-111a-1</strain>
    </source>
</reference>
<keyword evidence="5" id="KW-1185">Reference proteome</keyword>
<reference evidence="3" key="3">
    <citation type="submission" date="2010-09" db="EMBL/GenBank/DDBJ databases">
        <title>Annotation of Gaeumannomyces graminis var. tritici R3-111a-1.</title>
        <authorList>
            <consortium name="The Broad Institute Genome Sequencing Platform"/>
            <person name="Ma L.-J."/>
            <person name="Dead R."/>
            <person name="Young S.K."/>
            <person name="Zeng Q."/>
            <person name="Gargeya S."/>
            <person name="Fitzgerald M."/>
            <person name="Haas B."/>
            <person name="Abouelleil A."/>
            <person name="Alvarado L."/>
            <person name="Arachchi H.M."/>
            <person name="Berlin A."/>
            <person name="Brown A."/>
            <person name="Chapman S.B."/>
            <person name="Chen Z."/>
            <person name="Dunbar C."/>
            <person name="Freedman E."/>
            <person name="Gearin G."/>
            <person name="Gellesch M."/>
            <person name="Goldberg J."/>
            <person name="Griggs A."/>
            <person name="Gujja S."/>
            <person name="Heiman D."/>
            <person name="Howarth C."/>
            <person name="Larson L."/>
            <person name="Lui A."/>
            <person name="MacDonald P.J.P."/>
            <person name="Mehta T."/>
            <person name="Montmayeur A."/>
            <person name="Murphy C."/>
            <person name="Neiman D."/>
            <person name="Pearson M."/>
            <person name="Priest M."/>
            <person name="Roberts A."/>
            <person name="Saif S."/>
            <person name="Shea T."/>
            <person name="Shenoy N."/>
            <person name="Sisk P."/>
            <person name="Stolte C."/>
            <person name="Sykes S."/>
            <person name="Yandava C."/>
            <person name="Wortman J."/>
            <person name="Nusbaum C."/>
            <person name="Birren B."/>
        </authorList>
    </citation>
    <scope>NUCLEOTIDE SEQUENCE</scope>
    <source>
        <strain evidence="3">R3-111a-1</strain>
    </source>
</reference>
<dbReference type="VEuPathDB" id="FungiDB:GGTG_04649"/>
<feature type="domain" description="PD-(D/E)XK nuclease-like" evidence="2">
    <location>
        <begin position="204"/>
        <end position="433"/>
    </location>
</feature>
<dbReference type="Proteomes" id="UP000006039">
    <property type="component" value="Unassembled WGS sequence"/>
</dbReference>
<dbReference type="EnsemblFungi" id="EJT79564">
    <property type="protein sequence ID" value="EJT79564"/>
    <property type="gene ID" value="GGTG_04649"/>
</dbReference>
<protein>
    <recommendedName>
        <fullName evidence="2">PD-(D/E)XK nuclease-like domain-containing protein</fullName>
    </recommendedName>
</protein>
<evidence type="ECO:0000313" key="4">
    <source>
        <dbReference type="EnsemblFungi" id="EJT79564"/>
    </source>
</evidence>
<dbReference type="STRING" id="644352.J3NTP9"/>
<sequence length="449" mass="50017">MRCSDISLWLGGIEPTDLTASDDARPAKRKRSLGDFHTPPDSLPAGLAPAHEGQVTPKSRNGSRSGRTQDGDADPNETRRPLSVPLGRPLQLRRLRSASSSDITDSSNTHSVESSTTKKRNKMYEIRSGFRVLPFSTRDSRTGDQGALVADFSRISNGRQGFISRTRQRDIEEDAARTGVLEELPLNPYFDAVEGGQRQTGEMSESMESPGICEVRNIHRTAVEYEYLGQDEAAWNAAVHYPLLRLAMGYEMLVDVVPCASATILDDFVPTGTLNGNKVDFCLAFNPRWPLRPGKVGKTTASEAINKVRLQTDDICVNHTDFSPLLESPIAVSIKAKRADGPGTRDAQRQLGIWQVSHWVYLESMASSMDGLDFLPSIHVVGHKWEFTAFSMKDGTPRLWAGFPIGDTTTVFGVYRIIWCLRRLARYSVEKYWPWFNKAILEQAILEQD</sequence>
<dbReference type="HOGENOM" id="CLU_027219_0_2_1"/>
<dbReference type="RefSeq" id="XP_009220709.1">
    <property type="nucleotide sequence ID" value="XM_009222445.1"/>
</dbReference>
<proteinExistence type="predicted"/>
<dbReference type="EMBL" id="GL385396">
    <property type="protein sequence ID" value="EJT79564.1"/>
    <property type="molecule type" value="Genomic_DNA"/>
</dbReference>
<dbReference type="Pfam" id="PF20516">
    <property type="entry name" value="PDDEXK_12"/>
    <property type="match status" value="1"/>
</dbReference>
<dbReference type="GeneID" id="20345107"/>
<dbReference type="AlphaFoldDB" id="J3NTP9"/>
<evidence type="ECO:0000256" key="1">
    <source>
        <dbReference type="SAM" id="MobiDB-lite"/>
    </source>
</evidence>
<dbReference type="InterPro" id="IPR046797">
    <property type="entry name" value="PDDEXK_12"/>
</dbReference>
<reference evidence="4" key="4">
    <citation type="journal article" date="2015" name="G3 (Bethesda)">
        <title>Genome sequences of three phytopathogenic species of the Magnaporthaceae family of fungi.</title>
        <authorList>
            <person name="Okagaki L.H."/>
            <person name="Nunes C.C."/>
            <person name="Sailsbery J."/>
            <person name="Clay B."/>
            <person name="Brown D."/>
            <person name="John T."/>
            <person name="Oh Y."/>
            <person name="Young N."/>
            <person name="Fitzgerald M."/>
            <person name="Haas B.J."/>
            <person name="Zeng Q."/>
            <person name="Young S."/>
            <person name="Adiconis X."/>
            <person name="Fan L."/>
            <person name="Levin J.Z."/>
            <person name="Mitchell T.K."/>
            <person name="Okubara P.A."/>
            <person name="Farman M.L."/>
            <person name="Kohn L.M."/>
            <person name="Birren B."/>
            <person name="Ma L.-J."/>
            <person name="Dean R.A."/>
        </authorList>
    </citation>
    <scope>NUCLEOTIDE SEQUENCE</scope>
    <source>
        <strain evidence="4">R3-111a-1</strain>
    </source>
</reference>
<gene>
    <name evidence="4" type="primary">20345107</name>
    <name evidence="3" type="ORF">GGTG_04649</name>
</gene>
<accession>J3NTP9</accession>
<evidence type="ECO:0000313" key="5">
    <source>
        <dbReference type="Proteomes" id="UP000006039"/>
    </source>
</evidence>
<feature type="compositionally biased region" description="Polar residues" evidence="1">
    <location>
        <begin position="56"/>
        <end position="68"/>
    </location>
</feature>
<reference evidence="3" key="2">
    <citation type="submission" date="2010-07" db="EMBL/GenBank/DDBJ databases">
        <authorList>
            <consortium name="The Broad Institute Genome Sequencing Platform"/>
            <consortium name="Broad Institute Genome Sequencing Center for Infectious Disease"/>
            <person name="Ma L.-J."/>
            <person name="Dead R."/>
            <person name="Young S."/>
            <person name="Zeng Q."/>
            <person name="Koehrsen M."/>
            <person name="Alvarado L."/>
            <person name="Berlin A."/>
            <person name="Chapman S.B."/>
            <person name="Chen Z."/>
            <person name="Freedman E."/>
            <person name="Gellesch M."/>
            <person name="Goldberg J."/>
            <person name="Griggs A."/>
            <person name="Gujja S."/>
            <person name="Heilman E.R."/>
            <person name="Heiman D."/>
            <person name="Hepburn T."/>
            <person name="Howarth C."/>
            <person name="Jen D."/>
            <person name="Larson L."/>
            <person name="Mehta T."/>
            <person name="Neiman D."/>
            <person name="Pearson M."/>
            <person name="Roberts A."/>
            <person name="Saif S."/>
            <person name="Shea T."/>
            <person name="Shenoy N."/>
            <person name="Sisk P."/>
            <person name="Stolte C."/>
            <person name="Sykes S."/>
            <person name="Walk T."/>
            <person name="White J."/>
            <person name="Yandava C."/>
            <person name="Haas B."/>
            <person name="Nusbaum C."/>
            <person name="Birren B."/>
        </authorList>
    </citation>
    <scope>NUCLEOTIDE SEQUENCE</scope>
    <source>
        <strain evidence="3">R3-111a-1</strain>
    </source>
</reference>
<feature type="compositionally biased region" description="Low complexity" evidence="1">
    <location>
        <begin position="97"/>
        <end position="111"/>
    </location>
</feature>
<evidence type="ECO:0000313" key="3">
    <source>
        <dbReference type="EMBL" id="EJT79564.1"/>
    </source>
</evidence>
<feature type="region of interest" description="Disordered" evidence="1">
    <location>
        <begin position="12"/>
        <end position="120"/>
    </location>
</feature>
<evidence type="ECO:0000259" key="2">
    <source>
        <dbReference type="Pfam" id="PF20516"/>
    </source>
</evidence>